<feature type="domain" description="Putative zinc-finger" evidence="13">
    <location>
        <begin position="4"/>
        <end position="36"/>
    </location>
</feature>
<keyword evidence="6" id="KW-0805">Transcription regulation</keyword>
<dbReference type="Proteomes" id="UP000316747">
    <property type="component" value="Unassembled WGS sequence"/>
</dbReference>
<dbReference type="RefSeq" id="WP_141842723.1">
    <property type="nucleotide sequence ID" value="NZ_VFPM01000001.1"/>
</dbReference>
<evidence type="ECO:0000256" key="9">
    <source>
        <dbReference type="ARBA" id="ARBA00029829"/>
    </source>
</evidence>
<evidence type="ECO:0000256" key="7">
    <source>
        <dbReference type="ARBA" id="ARBA00023136"/>
    </source>
</evidence>
<name>A0A543I3G6_9MICO</name>
<evidence type="ECO:0000259" key="13">
    <source>
        <dbReference type="Pfam" id="PF13490"/>
    </source>
</evidence>
<evidence type="ECO:0000259" key="12">
    <source>
        <dbReference type="Pfam" id="PF10099"/>
    </source>
</evidence>
<protein>
    <recommendedName>
        <fullName evidence="10">Regulator of SigK</fullName>
    </recommendedName>
    <alternativeName>
        <fullName evidence="9">Sigma-K anti-sigma factor RskA</fullName>
    </alternativeName>
</protein>
<keyword evidence="15" id="KW-1185">Reference proteome</keyword>
<dbReference type="InterPro" id="IPR018764">
    <property type="entry name" value="RskA_C"/>
</dbReference>
<dbReference type="InterPro" id="IPR051474">
    <property type="entry name" value="Anti-sigma-K/W_factor"/>
</dbReference>
<organism evidence="14 15">
    <name type="scientific">Humibacillus xanthopallidus</name>
    <dbReference type="NCBI Taxonomy" id="412689"/>
    <lineage>
        <taxon>Bacteria</taxon>
        <taxon>Bacillati</taxon>
        <taxon>Actinomycetota</taxon>
        <taxon>Actinomycetes</taxon>
        <taxon>Micrococcales</taxon>
        <taxon>Intrasporangiaceae</taxon>
        <taxon>Humibacillus</taxon>
    </lineage>
</organism>
<dbReference type="InterPro" id="IPR027383">
    <property type="entry name" value="Znf_put"/>
</dbReference>
<evidence type="ECO:0000256" key="3">
    <source>
        <dbReference type="ARBA" id="ARBA00022475"/>
    </source>
</evidence>
<reference evidence="14 15" key="1">
    <citation type="submission" date="2019-06" db="EMBL/GenBank/DDBJ databases">
        <title>Genome sequencing of plant associated microbes to promote plant fitness in Sorghum bicolor and Oryza sativa.</title>
        <authorList>
            <person name="Coleman-Derr D."/>
        </authorList>
    </citation>
    <scope>NUCLEOTIDE SEQUENCE [LARGE SCALE GENOMIC DNA]</scope>
    <source>
        <strain evidence="14 15">KV-663</strain>
    </source>
</reference>
<accession>A0A543I3G6</accession>
<evidence type="ECO:0000256" key="4">
    <source>
        <dbReference type="ARBA" id="ARBA00022692"/>
    </source>
</evidence>
<dbReference type="EMBL" id="VFPM01000001">
    <property type="protein sequence ID" value="TQM65107.1"/>
    <property type="molecule type" value="Genomic_DNA"/>
</dbReference>
<evidence type="ECO:0000313" key="15">
    <source>
        <dbReference type="Proteomes" id="UP000316747"/>
    </source>
</evidence>
<evidence type="ECO:0000256" key="11">
    <source>
        <dbReference type="SAM" id="MobiDB-lite"/>
    </source>
</evidence>
<dbReference type="OrthoDB" id="153510at2"/>
<comment type="subcellular location">
    <subcellularLocation>
        <location evidence="2">Cell membrane</location>
    </subcellularLocation>
    <subcellularLocation>
        <location evidence="1">Membrane</location>
        <topology evidence="1">Single-pass membrane protein</topology>
    </subcellularLocation>
</comment>
<evidence type="ECO:0000313" key="14">
    <source>
        <dbReference type="EMBL" id="TQM65107.1"/>
    </source>
</evidence>
<sequence>MSDDIHALSGAYAVDALDDGERARFEQHLAGCSACQAEVASLVEAATALSSLSDTAPPPALRAKVLQGIKTVRPLPPIVSRDGEPGDDARRAPAPSAAPAPVPSETTAPAVANPPAAPQATPDELAERRGGRHADTRRGGPLRWLVAAATAAILAIGGFAVWRSTDTGSTTPPTVAEQVRNAPDAKTSSDVALPGGGTATVVRSASLGKAVVITSDLPSAPAGKVYQLWLQDTSGHFTSAGLMAASGDQTVVLQGDAADAQAAGITIEPAGGSEQPTSNPIAFFSFA</sequence>
<dbReference type="GO" id="GO:0006417">
    <property type="term" value="P:regulation of translation"/>
    <property type="evidence" value="ECO:0007669"/>
    <property type="project" value="TreeGrafter"/>
</dbReference>
<dbReference type="Pfam" id="PF10099">
    <property type="entry name" value="RskA_C"/>
    <property type="match status" value="1"/>
</dbReference>
<dbReference type="Gene3D" id="1.10.10.1320">
    <property type="entry name" value="Anti-sigma factor, zinc-finger domain"/>
    <property type="match status" value="1"/>
</dbReference>
<feature type="compositionally biased region" description="Low complexity" evidence="11">
    <location>
        <begin position="103"/>
        <end position="122"/>
    </location>
</feature>
<keyword evidence="5" id="KW-1133">Transmembrane helix</keyword>
<evidence type="ECO:0000256" key="6">
    <source>
        <dbReference type="ARBA" id="ARBA00023015"/>
    </source>
</evidence>
<gene>
    <name evidence="14" type="ORF">FBY41_1492</name>
</gene>
<dbReference type="AlphaFoldDB" id="A0A543I3G6"/>
<keyword evidence="3" id="KW-1003">Cell membrane</keyword>
<dbReference type="InterPro" id="IPR041916">
    <property type="entry name" value="Anti_sigma_zinc_sf"/>
</dbReference>
<dbReference type="GO" id="GO:0005886">
    <property type="term" value="C:plasma membrane"/>
    <property type="evidence" value="ECO:0007669"/>
    <property type="project" value="UniProtKB-SubCell"/>
</dbReference>
<keyword evidence="8" id="KW-0804">Transcription</keyword>
<dbReference type="PANTHER" id="PTHR37461:SF1">
    <property type="entry name" value="ANTI-SIGMA-K FACTOR RSKA"/>
    <property type="match status" value="1"/>
</dbReference>
<dbReference type="GO" id="GO:0016989">
    <property type="term" value="F:sigma factor antagonist activity"/>
    <property type="evidence" value="ECO:0007669"/>
    <property type="project" value="TreeGrafter"/>
</dbReference>
<feature type="region of interest" description="Disordered" evidence="11">
    <location>
        <begin position="75"/>
        <end position="138"/>
    </location>
</feature>
<feature type="compositionally biased region" description="Basic and acidic residues" evidence="11">
    <location>
        <begin position="81"/>
        <end position="91"/>
    </location>
</feature>
<keyword evidence="4" id="KW-0812">Transmembrane</keyword>
<dbReference type="Pfam" id="PF13490">
    <property type="entry name" value="zf-HC2"/>
    <property type="match status" value="1"/>
</dbReference>
<proteinExistence type="predicted"/>
<feature type="domain" description="Anti-sigma K factor RskA C-terminal" evidence="12">
    <location>
        <begin position="145"/>
        <end position="281"/>
    </location>
</feature>
<evidence type="ECO:0000256" key="10">
    <source>
        <dbReference type="ARBA" id="ARBA00030803"/>
    </source>
</evidence>
<keyword evidence="7" id="KW-0472">Membrane</keyword>
<evidence type="ECO:0000256" key="8">
    <source>
        <dbReference type="ARBA" id="ARBA00023163"/>
    </source>
</evidence>
<evidence type="ECO:0000256" key="2">
    <source>
        <dbReference type="ARBA" id="ARBA00004236"/>
    </source>
</evidence>
<evidence type="ECO:0000256" key="1">
    <source>
        <dbReference type="ARBA" id="ARBA00004167"/>
    </source>
</evidence>
<evidence type="ECO:0000256" key="5">
    <source>
        <dbReference type="ARBA" id="ARBA00022989"/>
    </source>
</evidence>
<comment type="caution">
    <text evidence="14">The sequence shown here is derived from an EMBL/GenBank/DDBJ whole genome shotgun (WGS) entry which is preliminary data.</text>
</comment>
<dbReference type="PANTHER" id="PTHR37461">
    <property type="entry name" value="ANTI-SIGMA-K FACTOR RSKA"/>
    <property type="match status" value="1"/>
</dbReference>
<feature type="compositionally biased region" description="Basic and acidic residues" evidence="11">
    <location>
        <begin position="125"/>
        <end position="138"/>
    </location>
</feature>